<organism evidence="1 2">
    <name type="scientific">Staphylotrichum tortipilum</name>
    <dbReference type="NCBI Taxonomy" id="2831512"/>
    <lineage>
        <taxon>Eukaryota</taxon>
        <taxon>Fungi</taxon>
        <taxon>Dikarya</taxon>
        <taxon>Ascomycota</taxon>
        <taxon>Pezizomycotina</taxon>
        <taxon>Sordariomycetes</taxon>
        <taxon>Sordariomycetidae</taxon>
        <taxon>Sordariales</taxon>
        <taxon>Chaetomiaceae</taxon>
        <taxon>Staphylotrichum</taxon>
    </lineage>
</organism>
<feature type="non-terminal residue" evidence="1">
    <location>
        <position position="1"/>
    </location>
</feature>
<proteinExistence type="predicted"/>
<dbReference type="Proteomes" id="UP001303889">
    <property type="component" value="Unassembled WGS sequence"/>
</dbReference>
<sequence>GSLPVEQYLLRNWDDTSRLSPAAQRQQLIRSFIAADPEATPATELPITPSLEQIATILAPWRPQRLRPAAAKHGAVSHPAGEFYFLRTHYAGGGADDARLRAWLDLDECQGVALPRADEWWVVLDDAELFAQPNGAWMHVYDVFPELVAPRAGRLLLGDDTSSTMDHIRDQVGWMLSEDEPVEEEHWAEAVRGALSTFGNELLVVDQRAFETGELGLVFRDAKGNVIRHGRVRADELNEMVVDESRGALPESGFWLDTEVGDKYRVGGEMTRDIVRLAKEGS</sequence>
<name>A0AAN6MF52_9PEZI</name>
<evidence type="ECO:0000313" key="1">
    <source>
        <dbReference type="EMBL" id="KAK3899069.1"/>
    </source>
</evidence>
<protein>
    <submittedName>
        <fullName evidence="1">Uncharacterized protein</fullName>
    </submittedName>
</protein>
<reference evidence="1" key="2">
    <citation type="submission" date="2023-05" db="EMBL/GenBank/DDBJ databases">
        <authorList>
            <consortium name="Lawrence Berkeley National Laboratory"/>
            <person name="Steindorff A."/>
            <person name="Hensen N."/>
            <person name="Bonometti L."/>
            <person name="Westerberg I."/>
            <person name="Brannstrom I.O."/>
            <person name="Guillou S."/>
            <person name="Cros-Aarteil S."/>
            <person name="Calhoun S."/>
            <person name="Haridas S."/>
            <person name="Kuo A."/>
            <person name="Mondo S."/>
            <person name="Pangilinan J."/>
            <person name="Riley R."/>
            <person name="Labutti K."/>
            <person name="Andreopoulos B."/>
            <person name="Lipzen A."/>
            <person name="Chen C."/>
            <person name="Yanf M."/>
            <person name="Daum C."/>
            <person name="Ng V."/>
            <person name="Clum A."/>
            <person name="Ohm R."/>
            <person name="Martin F."/>
            <person name="Silar P."/>
            <person name="Natvig D."/>
            <person name="Lalanne C."/>
            <person name="Gautier V."/>
            <person name="Ament-Velasquez S.L."/>
            <person name="Kruys A."/>
            <person name="Hutchinson M.I."/>
            <person name="Powell A.J."/>
            <person name="Barry K."/>
            <person name="Miller A.N."/>
            <person name="Grigoriev I.V."/>
            <person name="Debuchy R."/>
            <person name="Gladieux P."/>
            <person name="Thoren M.H."/>
            <person name="Johannesson H."/>
        </authorList>
    </citation>
    <scope>NUCLEOTIDE SEQUENCE</scope>
    <source>
        <strain evidence="1">CBS 103.79</strain>
    </source>
</reference>
<evidence type="ECO:0000313" key="2">
    <source>
        <dbReference type="Proteomes" id="UP001303889"/>
    </source>
</evidence>
<accession>A0AAN6MF52</accession>
<comment type="caution">
    <text evidence="1">The sequence shown here is derived from an EMBL/GenBank/DDBJ whole genome shotgun (WGS) entry which is preliminary data.</text>
</comment>
<dbReference type="EMBL" id="MU855837">
    <property type="protein sequence ID" value="KAK3899069.1"/>
    <property type="molecule type" value="Genomic_DNA"/>
</dbReference>
<dbReference type="AlphaFoldDB" id="A0AAN6MF52"/>
<reference evidence="1" key="1">
    <citation type="journal article" date="2023" name="Mol. Phylogenet. Evol.">
        <title>Genome-scale phylogeny and comparative genomics of the fungal order Sordariales.</title>
        <authorList>
            <person name="Hensen N."/>
            <person name="Bonometti L."/>
            <person name="Westerberg I."/>
            <person name="Brannstrom I.O."/>
            <person name="Guillou S."/>
            <person name="Cros-Aarteil S."/>
            <person name="Calhoun S."/>
            <person name="Haridas S."/>
            <person name="Kuo A."/>
            <person name="Mondo S."/>
            <person name="Pangilinan J."/>
            <person name="Riley R."/>
            <person name="LaButti K."/>
            <person name="Andreopoulos B."/>
            <person name="Lipzen A."/>
            <person name="Chen C."/>
            <person name="Yan M."/>
            <person name="Daum C."/>
            <person name="Ng V."/>
            <person name="Clum A."/>
            <person name="Steindorff A."/>
            <person name="Ohm R.A."/>
            <person name="Martin F."/>
            <person name="Silar P."/>
            <person name="Natvig D.O."/>
            <person name="Lalanne C."/>
            <person name="Gautier V."/>
            <person name="Ament-Velasquez S.L."/>
            <person name="Kruys A."/>
            <person name="Hutchinson M.I."/>
            <person name="Powell A.J."/>
            <person name="Barry K."/>
            <person name="Miller A.N."/>
            <person name="Grigoriev I.V."/>
            <person name="Debuchy R."/>
            <person name="Gladieux P."/>
            <person name="Hiltunen Thoren M."/>
            <person name="Johannesson H."/>
        </authorList>
    </citation>
    <scope>NUCLEOTIDE SEQUENCE</scope>
    <source>
        <strain evidence="1">CBS 103.79</strain>
    </source>
</reference>
<keyword evidence="2" id="KW-1185">Reference proteome</keyword>
<gene>
    <name evidence="1" type="ORF">C8A05DRAFT_18439</name>
</gene>